<organism evidence="3 4">
    <name type="scientific">Clostridium oryzae</name>
    <dbReference type="NCBI Taxonomy" id="1450648"/>
    <lineage>
        <taxon>Bacteria</taxon>
        <taxon>Bacillati</taxon>
        <taxon>Bacillota</taxon>
        <taxon>Clostridia</taxon>
        <taxon>Eubacteriales</taxon>
        <taxon>Clostridiaceae</taxon>
        <taxon>Clostridium</taxon>
    </lineage>
</organism>
<dbReference type="PROSITE" id="PS51257">
    <property type="entry name" value="PROKAR_LIPOPROTEIN"/>
    <property type="match status" value="1"/>
</dbReference>
<keyword evidence="1" id="KW-0732">Signal</keyword>
<protein>
    <recommendedName>
        <fullName evidence="2">DUF5105 domain-containing protein</fullName>
    </recommendedName>
</protein>
<sequence>MKKTKNILALLLITFMIPVIAIGCKAKPKVGPDESAKAFYNYIIKSDSKGLTKIYGNKKDYDGIRDSIKKEYISGLKSSNKSSGIAMTDGQAESIYNSLMSALSKASVTTQVKSKNDKTAQVKVKSQYVNVPKTLGKVVQETTKNFRPGKTADKNKIMKKFVNSYVKNLVSELKKAKPSSDMKEKTFKFVLKDNVWLPANESGYGSDIMKMVVGQE</sequence>
<comment type="caution">
    <text evidence="3">The sequence shown here is derived from an EMBL/GenBank/DDBJ whole genome shotgun (WGS) entry which is preliminary data.</text>
</comment>
<dbReference type="OrthoDB" id="2041827at2"/>
<keyword evidence="4" id="KW-1185">Reference proteome</keyword>
<feature type="domain" description="DUF5105" evidence="2">
    <location>
        <begin position="45"/>
        <end position="210"/>
    </location>
</feature>
<dbReference type="AlphaFoldDB" id="A0A1V4IYV1"/>
<reference evidence="3 4" key="1">
    <citation type="submission" date="2017-03" db="EMBL/GenBank/DDBJ databases">
        <title>Genome sequence of Clostridium oryzae DSM 28571.</title>
        <authorList>
            <person name="Poehlein A."/>
            <person name="Daniel R."/>
        </authorList>
    </citation>
    <scope>NUCLEOTIDE SEQUENCE [LARGE SCALE GENOMIC DNA]</scope>
    <source>
        <strain evidence="3 4">DSM 28571</strain>
    </source>
</reference>
<evidence type="ECO:0000256" key="1">
    <source>
        <dbReference type="SAM" id="SignalP"/>
    </source>
</evidence>
<name>A0A1V4IYV1_9CLOT</name>
<accession>A0A1V4IYV1</accession>
<dbReference type="Proteomes" id="UP000190080">
    <property type="component" value="Unassembled WGS sequence"/>
</dbReference>
<dbReference type="Pfam" id="PF17118">
    <property type="entry name" value="DUF5105"/>
    <property type="match status" value="1"/>
</dbReference>
<dbReference type="RefSeq" id="WP_079421595.1">
    <property type="nucleotide sequence ID" value="NZ_MZGV01000001.1"/>
</dbReference>
<dbReference type="InterPro" id="IPR031343">
    <property type="entry name" value="DUF5105"/>
</dbReference>
<gene>
    <name evidence="3" type="ORF">CLORY_00730</name>
</gene>
<feature type="signal peptide" evidence="1">
    <location>
        <begin position="1"/>
        <end position="21"/>
    </location>
</feature>
<evidence type="ECO:0000259" key="2">
    <source>
        <dbReference type="Pfam" id="PF17118"/>
    </source>
</evidence>
<evidence type="ECO:0000313" key="4">
    <source>
        <dbReference type="Proteomes" id="UP000190080"/>
    </source>
</evidence>
<proteinExistence type="predicted"/>
<dbReference type="EMBL" id="MZGV01000001">
    <property type="protein sequence ID" value="OPJ65073.1"/>
    <property type="molecule type" value="Genomic_DNA"/>
</dbReference>
<feature type="chain" id="PRO_5039011120" description="DUF5105 domain-containing protein" evidence="1">
    <location>
        <begin position="22"/>
        <end position="216"/>
    </location>
</feature>
<evidence type="ECO:0000313" key="3">
    <source>
        <dbReference type="EMBL" id="OPJ65073.1"/>
    </source>
</evidence>